<evidence type="ECO:0000313" key="2">
    <source>
        <dbReference type="Proteomes" id="UP001234178"/>
    </source>
</evidence>
<comment type="caution">
    <text evidence="1">The sequence shown here is derived from an EMBL/GenBank/DDBJ whole genome shotgun (WGS) entry which is preliminary data.</text>
</comment>
<organism evidence="1 2">
    <name type="scientific">Daphnia magna</name>
    <dbReference type="NCBI Taxonomy" id="35525"/>
    <lineage>
        <taxon>Eukaryota</taxon>
        <taxon>Metazoa</taxon>
        <taxon>Ecdysozoa</taxon>
        <taxon>Arthropoda</taxon>
        <taxon>Crustacea</taxon>
        <taxon>Branchiopoda</taxon>
        <taxon>Diplostraca</taxon>
        <taxon>Cladocera</taxon>
        <taxon>Anomopoda</taxon>
        <taxon>Daphniidae</taxon>
        <taxon>Daphnia</taxon>
    </lineage>
</organism>
<protein>
    <submittedName>
        <fullName evidence="1">Uncharacterized protein</fullName>
    </submittedName>
</protein>
<accession>A0ABQ9YVS5</accession>
<name>A0ABQ9YVS5_9CRUS</name>
<dbReference type="EMBL" id="JAOYFB010000001">
    <property type="protein sequence ID" value="KAK4004754.1"/>
    <property type="molecule type" value="Genomic_DNA"/>
</dbReference>
<dbReference type="Proteomes" id="UP001234178">
    <property type="component" value="Unassembled WGS sequence"/>
</dbReference>
<sequence length="125" mass="14341">MTNLFILRKPIEENLDFFFPDYINTIIKRAEFVNKLIVGSPANPIRGYANIRSHLLPFTFHYFENQIASTEYKNPNRKALISAGAMALIADCSSMLQNDLNNKSFIHANTSICSERVHLLRSYTK</sequence>
<proteinExistence type="predicted"/>
<evidence type="ECO:0000313" key="1">
    <source>
        <dbReference type="EMBL" id="KAK4004754.1"/>
    </source>
</evidence>
<reference evidence="1 2" key="1">
    <citation type="journal article" date="2023" name="Nucleic Acids Res.">
        <title>The hologenome of Daphnia magna reveals possible DNA methylation and microbiome-mediated evolution of the host genome.</title>
        <authorList>
            <person name="Chaturvedi A."/>
            <person name="Li X."/>
            <person name="Dhandapani V."/>
            <person name="Marshall H."/>
            <person name="Kissane S."/>
            <person name="Cuenca-Cambronero M."/>
            <person name="Asole G."/>
            <person name="Calvet F."/>
            <person name="Ruiz-Romero M."/>
            <person name="Marangio P."/>
            <person name="Guigo R."/>
            <person name="Rago D."/>
            <person name="Mirbahai L."/>
            <person name="Eastwood N."/>
            <person name="Colbourne J.K."/>
            <person name="Zhou J."/>
            <person name="Mallon E."/>
            <person name="Orsini L."/>
        </authorList>
    </citation>
    <scope>NUCLEOTIDE SEQUENCE [LARGE SCALE GENOMIC DNA]</scope>
    <source>
        <strain evidence="1">LRV0_1</strain>
    </source>
</reference>
<gene>
    <name evidence="1" type="ORF">OUZ56_006479</name>
</gene>
<keyword evidence="2" id="KW-1185">Reference proteome</keyword>